<gene>
    <name evidence="1" type="ORF">DPMN_044370</name>
</gene>
<accession>A0A9D4D258</accession>
<reference evidence="1" key="2">
    <citation type="submission" date="2020-11" db="EMBL/GenBank/DDBJ databases">
        <authorList>
            <person name="McCartney M.A."/>
            <person name="Auch B."/>
            <person name="Kono T."/>
            <person name="Mallez S."/>
            <person name="Becker A."/>
            <person name="Gohl D.M."/>
            <person name="Silverstein K.A.T."/>
            <person name="Koren S."/>
            <person name="Bechman K.B."/>
            <person name="Herman A."/>
            <person name="Abrahante J.E."/>
            <person name="Garbe J."/>
        </authorList>
    </citation>
    <scope>NUCLEOTIDE SEQUENCE</scope>
    <source>
        <strain evidence="1">Duluth1</strain>
        <tissue evidence="1">Whole animal</tissue>
    </source>
</reference>
<dbReference type="AlphaFoldDB" id="A0A9D4D258"/>
<comment type="caution">
    <text evidence="1">The sequence shown here is derived from an EMBL/GenBank/DDBJ whole genome shotgun (WGS) entry which is preliminary data.</text>
</comment>
<proteinExistence type="predicted"/>
<sequence length="72" mass="8250">MTPIDFEVTRSKVKVTADHALGVSKARWLVVRYQSLYIGYLGFLRKIGLVANGRHIALYYYFTTQKVVSLLL</sequence>
<protein>
    <submittedName>
        <fullName evidence="1">Uncharacterized protein</fullName>
    </submittedName>
</protein>
<dbReference type="EMBL" id="JAIWYP010000011">
    <property type="protein sequence ID" value="KAH3737776.1"/>
    <property type="molecule type" value="Genomic_DNA"/>
</dbReference>
<organism evidence="1 2">
    <name type="scientific">Dreissena polymorpha</name>
    <name type="common">Zebra mussel</name>
    <name type="synonym">Mytilus polymorpha</name>
    <dbReference type="NCBI Taxonomy" id="45954"/>
    <lineage>
        <taxon>Eukaryota</taxon>
        <taxon>Metazoa</taxon>
        <taxon>Spiralia</taxon>
        <taxon>Lophotrochozoa</taxon>
        <taxon>Mollusca</taxon>
        <taxon>Bivalvia</taxon>
        <taxon>Autobranchia</taxon>
        <taxon>Heteroconchia</taxon>
        <taxon>Euheterodonta</taxon>
        <taxon>Imparidentia</taxon>
        <taxon>Neoheterodontei</taxon>
        <taxon>Myida</taxon>
        <taxon>Dreissenoidea</taxon>
        <taxon>Dreissenidae</taxon>
        <taxon>Dreissena</taxon>
    </lineage>
</organism>
<keyword evidence="2" id="KW-1185">Reference proteome</keyword>
<dbReference type="Proteomes" id="UP000828390">
    <property type="component" value="Unassembled WGS sequence"/>
</dbReference>
<name>A0A9D4D258_DREPO</name>
<evidence type="ECO:0000313" key="1">
    <source>
        <dbReference type="EMBL" id="KAH3737776.1"/>
    </source>
</evidence>
<reference evidence="1" key="1">
    <citation type="journal article" date="2019" name="bioRxiv">
        <title>The Genome of the Zebra Mussel, Dreissena polymorpha: A Resource for Invasive Species Research.</title>
        <authorList>
            <person name="McCartney M.A."/>
            <person name="Auch B."/>
            <person name="Kono T."/>
            <person name="Mallez S."/>
            <person name="Zhang Y."/>
            <person name="Obille A."/>
            <person name="Becker A."/>
            <person name="Abrahante J.E."/>
            <person name="Garbe J."/>
            <person name="Badalamenti J.P."/>
            <person name="Herman A."/>
            <person name="Mangelson H."/>
            <person name="Liachko I."/>
            <person name="Sullivan S."/>
            <person name="Sone E.D."/>
            <person name="Koren S."/>
            <person name="Silverstein K.A.T."/>
            <person name="Beckman K.B."/>
            <person name="Gohl D.M."/>
        </authorList>
    </citation>
    <scope>NUCLEOTIDE SEQUENCE</scope>
    <source>
        <strain evidence="1">Duluth1</strain>
        <tissue evidence="1">Whole animal</tissue>
    </source>
</reference>
<evidence type="ECO:0000313" key="2">
    <source>
        <dbReference type="Proteomes" id="UP000828390"/>
    </source>
</evidence>